<keyword evidence="1" id="KW-1133">Transmembrane helix</keyword>
<gene>
    <name evidence="2" type="ORF">S03H2_71855</name>
</gene>
<organism evidence="2">
    <name type="scientific">marine sediment metagenome</name>
    <dbReference type="NCBI Taxonomy" id="412755"/>
    <lineage>
        <taxon>unclassified sequences</taxon>
        <taxon>metagenomes</taxon>
        <taxon>ecological metagenomes</taxon>
    </lineage>
</organism>
<protein>
    <submittedName>
        <fullName evidence="2">Uncharacterized protein</fullName>
    </submittedName>
</protein>
<accession>X1JLR6</accession>
<keyword evidence="1" id="KW-0812">Transmembrane</keyword>
<keyword evidence="1" id="KW-0472">Membrane</keyword>
<sequence length="44" mass="5091">VFTFAFFLSMDIPELLKIVVSIILGMLLIVLAAYLQRRRQPEKP</sequence>
<reference evidence="2" key="1">
    <citation type="journal article" date="2014" name="Front. Microbiol.">
        <title>High frequency of phylogenetically diverse reductive dehalogenase-homologous genes in deep subseafloor sedimentary metagenomes.</title>
        <authorList>
            <person name="Kawai M."/>
            <person name="Futagami T."/>
            <person name="Toyoda A."/>
            <person name="Takaki Y."/>
            <person name="Nishi S."/>
            <person name="Hori S."/>
            <person name="Arai W."/>
            <person name="Tsubouchi T."/>
            <person name="Morono Y."/>
            <person name="Uchiyama I."/>
            <person name="Ito T."/>
            <person name="Fujiyama A."/>
            <person name="Inagaki F."/>
            <person name="Takami H."/>
        </authorList>
    </citation>
    <scope>NUCLEOTIDE SEQUENCE</scope>
    <source>
        <strain evidence="2">Expedition CK06-06</strain>
    </source>
</reference>
<proteinExistence type="predicted"/>
<dbReference type="AlphaFoldDB" id="X1JLR6"/>
<feature type="non-terminal residue" evidence="2">
    <location>
        <position position="1"/>
    </location>
</feature>
<feature type="transmembrane region" description="Helical" evidence="1">
    <location>
        <begin position="15"/>
        <end position="35"/>
    </location>
</feature>
<comment type="caution">
    <text evidence="2">The sequence shown here is derived from an EMBL/GenBank/DDBJ whole genome shotgun (WGS) entry which is preliminary data.</text>
</comment>
<evidence type="ECO:0000256" key="1">
    <source>
        <dbReference type="SAM" id="Phobius"/>
    </source>
</evidence>
<name>X1JLR6_9ZZZZ</name>
<dbReference type="EMBL" id="BARU01048284">
    <property type="protein sequence ID" value="GAH94987.1"/>
    <property type="molecule type" value="Genomic_DNA"/>
</dbReference>
<evidence type="ECO:0000313" key="2">
    <source>
        <dbReference type="EMBL" id="GAH94987.1"/>
    </source>
</evidence>